<dbReference type="Gene3D" id="3.40.50.150">
    <property type="entry name" value="Vaccinia Virus protein VP39"/>
    <property type="match status" value="1"/>
</dbReference>
<proteinExistence type="predicted"/>
<feature type="domain" description="Spore protein YkvP/CgeB glycosyl transferase-like" evidence="2">
    <location>
        <begin position="647"/>
        <end position="781"/>
    </location>
</feature>
<dbReference type="CDD" id="cd02440">
    <property type="entry name" value="AdoMet_MTases"/>
    <property type="match status" value="1"/>
</dbReference>
<accession>A0A3B1C9J1</accession>
<dbReference type="Pfam" id="PF08241">
    <property type="entry name" value="Methyltransf_11"/>
    <property type="match status" value="1"/>
</dbReference>
<dbReference type="SUPFAM" id="SSF48452">
    <property type="entry name" value="TPR-like"/>
    <property type="match status" value="1"/>
</dbReference>
<dbReference type="InterPro" id="IPR055259">
    <property type="entry name" value="YkvP/CgeB_Glyco_trans-like"/>
</dbReference>
<evidence type="ECO:0000259" key="1">
    <source>
        <dbReference type="Pfam" id="PF08241"/>
    </source>
</evidence>
<sequence>MDDISIDPKQAADILDTLVGKFCSMPVDYSDIFVAPDRLDARSLDILNQAVVAAVEGDSVKAYDLALKVGGASFESSYLRGKILFESKFYFEAAIAFSDAIFQFDRYGEVWFHYAITNYQMGLFNEAYLHWAEAARVNKNHEDARLMLKLANIMTENTHPALQMEAEPMMPLILGEGIDVGCGARKIHPDAIGVDLTAGGDAAGKGGEKGRVSVADVQASGDNLPMFTDGQLDYVIARHNLEHYIDPLKTLEEWTRVLKPGGVIGLVLPDDEAFDTINADETHTHVFTQSSLKNLVSLLPRLCVVEEGICVPNWSFYAIIEKTGSLSKTQYPYRQKAIKLKAQRAGERAKEALKSGMIDIASSAIKKLAELDPGAKLPADPEALFPFPFSKQDQASIKTGARLRVAMMEYSIVTKDWAYTLMRMGVDVLEIPFGHKQKIDLHTEKTVKDFQPDFVVTANYRPHVAESMALFNIPYVCWGIDTSALDSYWRHDLVSDNTHIFHFSKIEAEKFRKIGVKNVTWLPLASNMERFKPFPDNPDFACDISFVGATATVNGYTDLMARLREKLKSRESDVNEKNRIFRLIRAFGTIMEKHTDMSAQWRPSEYKKEIEDASYLLPDLSPDAILFAVGDQITSNLRADVISRLSPLGIDLWGDNWWSAYTSKGAKYRGPSNYHDELPEIYSSSKINIHTNRIYHQDVTPLRIFDVLACKGFLLAEYREAYNDCFEIGKDLICFKTAQEAADLARYYLGRPEERIAIAKSGYEKTVERHSLKGRWERIIDTLEKSGAVSAIKDRGAI</sequence>
<evidence type="ECO:0008006" key="4">
    <source>
        <dbReference type="Google" id="ProtNLM"/>
    </source>
</evidence>
<dbReference type="InterPro" id="IPR029063">
    <property type="entry name" value="SAM-dependent_MTases_sf"/>
</dbReference>
<dbReference type="InterPro" id="IPR013216">
    <property type="entry name" value="Methyltransf_11"/>
</dbReference>
<gene>
    <name evidence="3" type="ORF">MNBD_NITROSPINAE04-2504</name>
</gene>
<dbReference type="SUPFAM" id="SSF53335">
    <property type="entry name" value="S-adenosyl-L-methionine-dependent methyltransferases"/>
    <property type="match status" value="1"/>
</dbReference>
<evidence type="ECO:0000313" key="3">
    <source>
        <dbReference type="EMBL" id="VAX24832.1"/>
    </source>
</evidence>
<evidence type="ECO:0000259" key="2">
    <source>
        <dbReference type="Pfam" id="PF13524"/>
    </source>
</evidence>
<feature type="domain" description="Methyltransferase type 11" evidence="1">
    <location>
        <begin position="179"/>
        <end position="264"/>
    </location>
</feature>
<name>A0A3B1C9J1_9ZZZZ</name>
<dbReference type="GO" id="GO:0008757">
    <property type="term" value="F:S-adenosylmethionine-dependent methyltransferase activity"/>
    <property type="evidence" value="ECO:0007669"/>
    <property type="project" value="InterPro"/>
</dbReference>
<dbReference type="EMBL" id="UOGA01000279">
    <property type="protein sequence ID" value="VAX24832.1"/>
    <property type="molecule type" value="Genomic_DNA"/>
</dbReference>
<reference evidence="3" key="1">
    <citation type="submission" date="2018-06" db="EMBL/GenBank/DDBJ databases">
        <authorList>
            <person name="Zhirakovskaya E."/>
        </authorList>
    </citation>
    <scope>NUCLEOTIDE SEQUENCE</scope>
</reference>
<dbReference type="AlphaFoldDB" id="A0A3B1C9J1"/>
<dbReference type="InterPro" id="IPR011990">
    <property type="entry name" value="TPR-like_helical_dom_sf"/>
</dbReference>
<organism evidence="3">
    <name type="scientific">hydrothermal vent metagenome</name>
    <dbReference type="NCBI Taxonomy" id="652676"/>
    <lineage>
        <taxon>unclassified sequences</taxon>
        <taxon>metagenomes</taxon>
        <taxon>ecological metagenomes</taxon>
    </lineage>
</organism>
<dbReference type="Gene3D" id="1.25.40.10">
    <property type="entry name" value="Tetratricopeptide repeat domain"/>
    <property type="match status" value="1"/>
</dbReference>
<dbReference type="Pfam" id="PF13524">
    <property type="entry name" value="Glyco_trans_1_2"/>
    <property type="match status" value="1"/>
</dbReference>
<protein>
    <recommendedName>
        <fullName evidence="4">Methyltransferase type 11 domain-containing protein</fullName>
    </recommendedName>
</protein>